<comment type="caution">
    <text evidence="2">The sequence shown here is derived from an EMBL/GenBank/DDBJ whole genome shotgun (WGS) entry which is preliminary data.</text>
</comment>
<protein>
    <submittedName>
        <fullName evidence="2">Uncharacterized protein</fullName>
    </submittedName>
</protein>
<feature type="compositionally biased region" description="Basic residues" evidence="1">
    <location>
        <begin position="60"/>
        <end position="73"/>
    </location>
</feature>
<evidence type="ECO:0000313" key="2">
    <source>
        <dbReference type="EMBL" id="TWU59704.1"/>
    </source>
</evidence>
<name>A0A5C6FJ43_9PLAN</name>
<feature type="region of interest" description="Disordered" evidence="1">
    <location>
        <begin position="50"/>
        <end position="139"/>
    </location>
</feature>
<proteinExistence type="predicted"/>
<accession>A0A5C6FJ43</accession>
<reference evidence="2 3" key="1">
    <citation type="submission" date="2019-02" db="EMBL/GenBank/DDBJ databases">
        <title>Deep-cultivation of Planctomycetes and their phenomic and genomic characterization uncovers novel biology.</title>
        <authorList>
            <person name="Wiegand S."/>
            <person name="Jogler M."/>
            <person name="Boedeker C."/>
            <person name="Pinto D."/>
            <person name="Vollmers J."/>
            <person name="Rivas-Marin E."/>
            <person name="Kohn T."/>
            <person name="Peeters S.H."/>
            <person name="Heuer A."/>
            <person name="Rast P."/>
            <person name="Oberbeckmann S."/>
            <person name="Bunk B."/>
            <person name="Jeske O."/>
            <person name="Meyerdierks A."/>
            <person name="Storesund J.E."/>
            <person name="Kallscheuer N."/>
            <person name="Luecker S."/>
            <person name="Lage O.M."/>
            <person name="Pohl T."/>
            <person name="Merkel B.J."/>
            <person name="Hornburger P."/>
            <person name="Mueller R.-W."/>
            <person name="Bruemmer F."/>
            <person name="Labrenz M."/>
            <person name="Spormann A.M."/>
            <person name="Op Den Camp H."/>
            <person name="Overmann J."/>
            <person name="Amann R."/>
            <person name="Jetten M.S.M."/>
            <person name="Mascher T."/>
            <person name="Medema M.H."/>
            <person name="Devos D.P."/>
            <person name="Kaster A.-K."/>
            <person name="Ovreas L."/>
            <person name="Rohde M."/>
            <person name="Galperin M.Y."/>
            <person name="Jogler C."/>
        </authorList>
    </citation>
    <scope>NUCLEOTIDE SEQUENCE [LARGE SCALE GENOMIC DNA]</scope>
    <source>
        <strain evidence="2 3">V7</strain>
    </source>
</reference>
<evidence type="ECO:0000256" key="1">
    <source>
        <dbReference type="SAM" id="MobiDB-lite"/>
    </source>
</evidence>
<gene>
    <name evidence="2" type="ORF">V7x_54780</name>
</gene>
<dbReference type="AlphaFoldDB" id="A0A5C6FJ43"/>
<organism evidence="2 3">
    <name type="scientific">Crateriforma conspicua</name>
    <dbReference type="NCBI Taxonomy" id="2527996"/>
    <lineage>
        <taxon>Bacteria</taxon>
        <taxon>Pseudomonadati</taxon>
        <taxon>Planctomycetota</taxon>
        <taxon>Planctomycetia</taxon>
        <taxon>Planctomycetales</taxon>
        <taxon>Planctomycetaceae</taxon>
        <taxon>Crateriforma</taxon>
    </lineage>
</organism>
<dbReference type="Proteomes" id="UP000316476">
    <property type="component" value="Unassembled WGS sequence"/>
</dbReference>
<dbReference type="EMBL" id="SJPZ01000004">
    <property type="protein sequence ID" value="TWU59704.1"/>
    <property type="molecule type" value="Genomic_DNA"/>
</dbReference>
<sequence>MSMAKTTEKPKKTSMPGAGLDTIEIHAANHGIFQGSSGPLARKAAQIRREKLNRTAGTHSPKKAFGTKRHRNTERRFCGFMPDLSEYGIPSSHRSREDAPSGVKPPTTPNQPTKNAPAKADASSLIGMDFWQSPEHHLR</sequence>
<evidence type="ECO:0000313" key="3">
    <source>
        <dbReference type="Proteomes" id="UP000316476"/>
    </source>
</evidence>